<organism evidence="4 5">
    <name type="scientific">Pandoraea cepalis</name>
    <dbReference type="NCBI Taxonomy" id="2508294"/>
    <lineage>
        <taxon>Bacteria</taxon>
        <taxon>Pseudomonadati</taxon>
        <taxon>Pseudomonadota</taxon>
        <taxon>Betaproteobacteria</taxon>
        <taxon>Burkholderiales</taxon>
        <taxon>Burkholderiaceae</taxon>
        <taxon>Pandoraea</taxon>
    </lineage>
</organism>
<reference evidence="4 5" key="1">
    <citation type="submission" date="2019-08" db="EMBL/GenBank/DDBJ databases">
        <authorList>
            <person name="Peeters C."/>
        </authorList>
    </citation>
    <scope>NUCLEOTIDE SEQUENCE [LARGE SCALE GENOMIC DNA]</scope>
    <source>
        <strain evidence="4 5">LMG 31107</strain>
    </source>
</reference>
<evidence type="ECO:0000313" key="4">
    <source>
        <dbReference type="EMBL" id="VVE20471.1"/>
    </source>
</evidence>
<keyword evidence="2" id="KW-0812">Transmembrane</keyword>
<dbReference type="EMBL" id="CABPRY010000007">
    <property type="protein sequence ID" value="VVE20471.1"/>
    <property type="molecule type" value="Genomic_DNA"/>
</dbReference>
<keyword evidence="2" id="KW-1133">Transmembrane helix</keyword>
<proteinExistence type="predicted"/>
<sequence>MKKLLIVALGFAFVISIADEVRAIPLTAAYSTLVMNQAVALVTQKAVQRDGISPDDERLNATYKAMERVATERAETSLAERMFIGAGAPTWFGLSAMLLGAQIGEIVGGKIGNMDVTITASSTNAIEVKRRVDVPIPDHLKPYIPPQYPPVSVVATEGPWEAMAAAGARIYRDSSCMAGEPCAKFPKEPWSSLSRLIDWYWSSSSRMTVIAHSREQLEEYLRIFMEAKLRVGGITARNVRVRIADELNADGVPVRLEAYRSYEFEECKETKKTVLDISKAECPDVVKKSPNAIEWPACTKEVTEEVCTWQNAPEKDGFVDGLSPDRIRPDELDMSGYGVQERKRTYSSLDEAYAGLSDEEKRLDVNPKLVADVANALAYKASQQKDYRGVPYRLTSPITPEDVKQWVEEKGRGSLPQLIDVFSRPAPAYERVVPIHVTITPDRTWPDSRVTTGGRDGDRGRDRDKTKDGQSSDVNVVNTPSVQVTNPVRIDPGSVPAIGEPSLDSPPTPNAILSPILSLLPDFKRWRTPSHSATCPRPVFNVFQTRVSMDAMCDIAERHRKTIRTVMLAVFVLIALTILLAA</sequence>
<dbReference type="AlphaFoldDB" id="A0A5E4W7T7"/>
<dbReference type="Proteomes" id="UP000396788">
    <property type="component" value="Unassembled WGS sequence"/>
</dbReference>
<feature type="region of interest" description="Disordered" evidence="1">
    <location>
        <begin position="442"/>
        <end position="476"/>
    </location>
</feature>
<gene>
    <name evidence="4" type="ORF">PCE31107_03117</name>
</gene>
<feature type="signal peptide" evidence="3">
    <location>
        <begin position="1"/>
        <end position="23"/>
    </location>
</feature>
<evidence type="ECO:0000256" key="3">
    <source>
        <dbReference type="SAM" id="SignalP"/>
    </source>
</evidence>
<keyword evidence="2" id="KW-0472">Membrane</keyword>
<evidence type="ECO:0000313" key="5">
    <source>
        <dbReference type="Proteomes" id="UP000396788"/>
    </source>
</evidence>
<feature type="transmembrane region" description="Helical" evidence="2">
    <location>
        <begin position="562"/>
        <end position="581"/>
    </location>
</feature>
<keyword evidence="3" id="KW-0732">Signal</keyword>
<feature type="compositionally biased region" description="Basic and acidic residues" evidence="1">
    <location>
        <begin position="455"/>
        <end position="470"/>
    </location>
</feature>
<evidence type="ECO:0000256" key="1">
    <source>
        <dbReference type="SAM" id="MobiDB-lite"/>
    </source>
</evidence>
<evidence type="ECO:0000256" key="2">
    <source>
        <dbReference type="SAM" id="Phobius"/>
    </source>
</evidence>
<name>A0A5E4W7T7_9BURK</name>
<accession>A0A5E4W7T7</accession>
<protein>
    <submittedName>
        <fullName evidence="4">Uncharacterized protein</fullName>
    </submittedName>
</protein>
<dbReference type="RefSeq" id="WP_150609627.1">
    <property type="nucleotide sequence ID" value="NZ_CABPRY010000007.1"/>
</dbReference>
<feature type="chain" id="PRO_5023108500" evidence="3">
    <location>
        <begin position="24"/>
        <end position="582"/>
    </location>
</feature>